<evidence type="ECO:0000256" key="3">
    <source>
        <dbReference type="ARBA" id="ARBA00012663"/>
    </source>
</evidence>
<comment type="similarity">
    <text evidence="2">Belongs to the glycosyl hydrolase 20 family.</text>
</comment>
<feature type="domain" description="Beta-hexosaminidase bacterial type N-terminal" evidence="7">
    <location>
        <begin position="14"/>
        <end position="153"/>
    </location>
</feature>
<dbReference type="Pfam" id="PF00728">
    <property type="entry name" value="Glyco_hydro_20"/>
    <property type="match status" value="2"/>
</dbReference>
<evidence type="ECO:0000256" key="2">
    <source>
        <dbReference type="ARBA" id="ARBA00006285"/>
    </source>
</evidence>
<feature type="domain" description="Glycoside hydrolase family 20 catalytic" evidence="6">
    <location>
        <begin position="162"/>
        <end position="327"/>
    </location>
</feature>
<dbReference type="Gene3D" id="3.30.379.10">
    <property type="entry name" value="Chitobiase/beta-hexosaminidase domain 2-like"/>
    <property type="match status" value="1"/>
</dbReference>
<evidence type="ECO:0000256" key="4">
    <source>
        <dbReference type="ARBA" id="ARBA00022801"/>
    </source>
</evidence>
<dbReference type="SUPFAM" id="SSF51445">
    <property type="entry name" value="(Trans)glycosidases"/>
    <property type="match status" value="1"/>
</dbReference>
<evidence type="ECO:0000313" key="9">
    <source>
        <dbReference type="Proteomes" id="UP001499863"/>
    </source>
</evidence>
<organism evidence="8 9">
    <name type="scientific">Kitasatospora putterlickiae</name>
    <dbReference type="NCBI Taxonomy" id="221725"/>
    <lineage>
        <taxon>Bacteria</taxon>
        <taxon>Bacillati</taxon>
        <taxon>Actinomycetota</taxon>
        <taxon>Actinomycetes</taxon>
        <taxon>Kitasatosporales</taxon>
        <taxon>Streptomycetaceae</taxon>
        <taxon>Kitasatospora</taxon>
    </lineage>
</organism>
<reference evidence="8 9" key="1">
    <citation type="journal article" date="2019" name="Int. J. Syst. Evol. Microbiol.">
        <title>The Global Catalogue of Microorganisms (GCM) 10K type strain sequencing project: providing services to taxonomists for standard genome sequencing and annotation.</title>
        <authorList>
            <consortium name="The Broad Institute Genomics Platform"/>
            <consortium name="The Broad Institute Genome Sequencing Center for Infectious Disease"/>
            <person name="Wu L."/>
            <person name="Ma J."/>
        </authorList>
    </citation>
    <scope>NUCLEOTIDE SEQUENCE [LARGE SCALE GENOMIC DNA]</scope>
    <source>
        <strain evidence="8 9">JCM 12393</strain>
    </source>
</reference>
<dbReference type="EC" id="3.2.1.52" evidence="3"/>
<proteinExistence type="inferred from homology"/>
<dbReference type="PANTHER" id="PTHR22600:SF57">
    <property type="entry name" value="BETA-N-ACETYLHEXOSAMINIDASE"/>
    <property type="match status" value="1"/>
</dbReference>
<dbReference type="Gene3D" id="3.20.20.80">
    <property type="entry name" value="Glycosidases"/>
    <property type="match status" value="1"/>
</dbReference>
<evidence type="ECO:0000259" key="6">
    <source>
        <dbReference type="Pfam" id="PF00728"/>
    </source>
</evidence>
<dbReference type="Pfam" id="PF02838">
    <property type="entry name" value="Glyco_hydro_20b"/>
    <property type="match status" value="1"/>
</dbReference>
<dbReference type="InterPro" id="IPR015883">
    <property type="entry name" value="Glyco_hydro_20_cat"/>
</dbReference>
<sequence length="549" mass="59015">MTAVPAPAEAALRRILPVPRSVTRGEGTFVLRPGTPVVVATEDLLGPAALFVERLAAETGLELGRPRTGTAGPGAVLLTVDAAHPGVTAVPVARGLSALGDDLGAERHTLTVGPEGVRVTGASPTGVHRGLGTLVALAEQLPATAAGVELPAIDAADGPALAWRGLSLDVVRTAFSAAEVRRVIDLLDRYKLNVLHLHLTDDQAWRLEITARPELTRDMDPEDYFTQARYRELVAYAAARFITVVPEIDMPGHSTAAITACPELTSQDTASLPRSAEERLARFLAGDFRPMWLEPGRPEVWSFVDDVLAEVAALTPGRFVHIGGDEAFGMPAGDHQDFVARVRERVRAHGKEPIGWQETVRAPGAPGEVVQLWIDPELAPDPAHPVLSMLPPQVVGLILESERESAADALRMGEQRATVVLSARGRAYLDRRYAEAVDGAAEERRLRLGHPVYPPHTVRDACTAPITGIDDDPGFAVAGFEAAVWCESVDDADDLSFLLLPRLPGLAERAWTAGPARDWEDLRARLAAQAPAWRRHGHTWFPAPSVDWA</sequence>
<dbReference type="Proteomes" id="UP001499863">
    <property type="component" value="Unassembled WGS sequence"/>
</dbReference>
<dbReference type="EMBL" id="BAAAKJ010000131">
    <property type="protein sequence ID" value="GAA1392985.1"/>
    <property type="molecule type" value="Genomic_DNA"/>
</dbReference>
<keyword evidence="9" id="KW-1185">Reference proteome</keyword>
<dbReference type="PRINTS" id="PR00738">
    <property type="entry name" value="GLHYDRLASE20"/>
</dbReference>
<evidence type="ECO:0000256" key="5">
    <source>
        <dbReference type="ARBA" id="ARBA00023295"/>
    </source>
</evidence>
<accession>A0ABN1XYI5</accession>
<evidence type="ECO:0000259" key="7">
    <source>
        <dbReference type="Pfam" id="PF02838"/>
    </source>
</evidence>
<gene>
    <name evidence="8" type="ORF">GCM10009639_25420</name>
</gene>
<dbReference type="SUPFAM" id="SSF55545">
    <property type="entry name" value="beta-N-acetylhexosaminidase-like domain"/>
    <property type="match status" value="1"/>
</dbReference>
<comment type="catalytic activity">
    <reaction evidence="1">
        <text>Hydrolysis of terminal non-reducing N-acetyl-D-hexosamine residues in N-acetyl-beta-D-hexosaminides.</text>
        <dbReference type="EC" id="3.2.1.52"/>
    </reaction>
</comment>
<name>A0ABN1XYI5_9ACTN</name>
<dbReference type="InterPro" id="IPR015882">
    <property type="entry name" value="HEX_bac_N"/>
</dbReference>
<evidence type="ECO:0000256" key="1">
    <source>
        <dbReference type="ARBA" id="ARBA00001231"/>
    </source>
</evidence>
<comment type="caution">
    <text evidence="8">The sequence shown here is derived from an EMBL/GenBank/DDBJ whole genome shotgun (WGS) entry which is preliminary data.</text>
</comment>
<dbReference type="RefSeq" id="WP_344333293.1">
    <property type="nucleotide sequence ID" value="NZ_BAAAKJ010000131.1"/>
</dbReference>
<dbReference type="InterPro" id="IPR025705">
    <property type="entry name" value="Beta_hexosaminidase_sua/sub"/>
</dbReference>
<dbReference type="InterPro" id="IPR029018">
    <property type="entry name" value="Hex-like_dom2"/>
</dbReference>
<evidence type="ECO:0000313" key="8">
    <source>
        <dbReference type="EMBL" id="GAA1392985.1"/>
    </source>
</evidence>
<dbReference type="InterPro" id="IPR017853">
    <property type="entry name" value="GH"/>
</dbReference>
<keyword evidence="5" id="KW-0326">Glycosidase</keyword>
<protein>
    <recommendedName>
        <fullName evidence="3">beta-N-acetylhexosaminidase</fullName>
        <ecNumber evidence="3">3.2.1.52</ecNumber>
    </recommendedName>
</protein>
<keyword evidence="4" id="KW-0378">Hydrolase</keyword>
<feature type="domain" description="Glycoside hydrolase family 20 catalytic" evidence="6">
    <location>
        <begin position="335"/>
        <end position="513"/>
    </location>
</feature>
<dbReference type="PANTHER" id="PTHR22600">
    <property type="entry name" value="BETA-HEXOSAMINIDASE"/>
    <property type="match status" value="1"/>
</dbReference>